<feature type="compositionally biased region" description="Basic and acidic residues" evidence="1">
    <location>
        <begin position="33"/>
        <end position="54"/>
    </location>
</feature>
<organism evidence="2">
    <name type="scientific">Siphoviridae sp. ctMsr1</name>
    <dbReference type="NCBI Taxonomy" id="2826264"/>
    <lineage>
        <taxon>Viruses</taxon>
        <taxon>Duplodnaviria</taxon>
        <taxon>Heunggongvirae</taxon>
        <taxon>Uroviricota</taxon>
        <taxon>Caudoviricetes</taxon>
    </lineage>
</organism>
<evidence type="ECO:0000256" key="1">
    <source>
        <dbReference type="SAM" id="MobiDB-lite"/>
    </source>
</evidence>
<accession>A0A8S5LV57</accession>
<feature type="region of interest" description="Disordered" evidence="1">
    <location>
        <begin position="31"/>
        <end position="61"/>
    </location>
</feature>
<proteinExistence type="predicted"/>
<sequence>MMHIVEFNKYCETCKYSDVDEWEDPCNECLHNPVKEDSRKPVNYTEDGHNNESKRSKKTKA</sequence>
<evidence type="ECO:0000313" key="2">
    <source>
        <dbReference type="EMBL" id="DAD73778.1"/>
    </source>
</evidence>
<reference evidence="2" key="1">
    <citation type="journal article" date="2021" name="Proc. Natl. Acad. Sci. U.S.A.">
        <title>A Catalog of Tens of Thousands of Viruses from Human Metagenomes Reveals Hidden Associations with Chronic Diseases.</title>
        <authorList>
            <person name="Tisza M.J."/>
            <person name="Buck C.B."/>
        </authorList>
    </citation>
    <scope>NUCLEOTIDE SEQUENCE</scope>
    <source>
        <strain evidence="2">CtMsr1</strain>
    </source>
</reference>
<dbReference type="EMBL" id="BK014744">
    <property type="protein sequence ID" value="DAD73778.1"/>
    <property type="molecule type" value="Genomic_DNA"/>
</dbReference>
<name>A0A8S5LV57_9CAUD</name>
<protein>
    <submittedName>
        <fullName evidence="2">Uncharacterized protein</fullName>
    </submittedName>
</protein>